<dbReference type="PANTHER" id="PTHR43176:SF3">
    <property type="entry name" value="3-HYDROXYISOBUTYRYL-COA HYDROLASE, MITOCHONDRIAL"/>
    <property type="match status" value="1"/>
</dbReference>
<evidence type="ECO:0000313" key="5">
    <source>
        <dbReference type="EMBL" id="ALL65011.1"/>
    </source>
</evidence>
<dbReference type="GO" id="GO:0006574">
    <property type="term" value="P:L-valine catabolic process"/>
    <property type="evidence" value="ECO:0007669"/>
    <property type="project" value="TreeGrafter"/>
</dbReference>
<dbReference type="KEGG" id="bcai:K788_0002512"/>
<dbReference type="Gene3D" id="3.90.226.10">
    <property type="entry name" value="2-enoyl-CoA Hydratase, Chain A, domain 1"/>
    <property type="match status" value="1"/>
</dbReference>
<feature type="domain" description="Enoyl-CoA hydratase/isomerase" evidence="4">
    <location>
        <begin position="31"/>
        <end position="370"/>
    </location>
</feature>
<dbReference type="AlphaFoldDB" id="A0A0P0RA40"/>
<dbReference type="EMBL" id="CP012746">
    <property type="protein sequence ID" value="ALL65011.1"/>
    <property type="molecule type" value="Genomic_DNA"/>
</dbReference>
<dbReference type="InterPro" id="IPR045004">
    <property type="entry name" value="ECH_dom"/>
</dbReference>
<protein>
    <recommendedName>
        <fullName evidence="2">3-hydroxyisobutyryl-CoA hydrolase</fullName>
        <ecNumber evidence="2">3.1.2.4</ecNumber>
    </recommendedName>
</protein>
<dbReference type="EC" id="3.1.2.4" evidence="2"/>
<dbReference type="PANTHER" id="PTHR43176">
    <property type="entry name" value="3-HYDROXYISOBUTYRYL-COA HYDROLASE-RELATED"/>
    <property type="match status" value="1"/>
</dbReference>
<dbReference type="InterPro" id="IPR029045">
    <property type="entry name" value="ClpP/crotonase-like_dom_sf"/>
</dbReference>
<evidence type="ECO:0000256" key="2">
    <source>
        <dbReference type="ARBA" id="ARBA00011915"/>
    </source>
</evidence>
<dbReference type="InterPro" id="IPR032259">
    <property type="entry name" value="HIBYL-CoA-H"/>
</dbReference>
<dbReference type="GO" id="GO:0003860">
    <property type="term" value="F:3-hydroxyisobutyryl-CoA hydrolase activity"/>
    <property type="evidence" value="ECO:0007669"/>
    <property type="project" value="UniProtKB-EC"/>
</dbReference>
<accession>A0A0P0RA40</accession>
<evidence type="ECO:0000259" key="4">
    <source>
        <dbReference type="Pfam" id="PF16113"/>
    </source>
</evidence>
<dbReference type="Proteomes" id="UP000019146">
    <property type="component" value="Chromosome 1"/>
</dbReference>
<keyword evidence="3" id="KW-0378">Hydrolase</keyword>
<organism evidence="5 6">
    <name type="scientific">Paraburkholderia caribensis MBA4</name>
    <dbReference type="NCBI Taxonomy" id="1323664"/>
    <lineage>
        <taxon>Bacteria</taxon>
        <taxon>Pseudomonadati</taxon>
        <taxon>Pseudomonadota</taxon>
        <taxon>Betaproteobacteria</taxon>
        <taxon>Burkholderiales</taxon>
        <taxon>Burkholderiaceae</taxon>
        <taxon>Paraburkholderia</taxon>
    </lineage>
</organism>
<evidence type="ECO:0000313" key="6">
    <source>
        <dbReference type="Proteomes" id="UP000019146"/>
    </source>
</evidence>
<reference evidence="5 6" key="1">
    <citation type="journal article" date="2014" name="Genome Announc.">
        <title>Draft Genome Sequence of the Haloacid-Degrading Burkholderia caribensis Strain MBA4.</title>
        <authorList>
            <person name="Pan Y."/>
            <person name="Kong K.F."/>
            <person name="Tsang J.S."/>
        </authorList>
    </citation>
    <scope>NUCLEOTIDE SEQUENCE [LARGE SCALE GENOMIC DNA]</scope>
    <source>
        <strain evidence="5 6">MBA4</strain>
    </source>
</reference>
<dbReference type="CDD" id="cd06558">
    <property type="entry name" value="crotonase-like"/>
    <property type="match status" value="1"/>
</dbReference>
<evidence type="ECO:0000256" key="1">
    <source>
        <dbReference type="ARBA" id="ARBA00001709"/>
    </source>
</evidence>
<proteinExistence type="predicted"/>
<dbReference type="NCBIfam" id="NF004127">
    <property type="entry name" value="PRK05617.1"/>
    <property type="match status" value="1"/>
</dbReference>
<comment type="catalytic activity">
    <reaction evidence="1">
        <text>3-hydroxy-2-methylpropanoyl-CoA + H2O = 3-hydroxy-2-methylpropanoate + CoA + H(+)</text>
        <dbReference type="Rhea" id="RHEA:20888"/>
        <dbReference type="ChEBI" id="CHEBI:11805"/>
        <dbReference type="ChEBI" id="CHEBI:15377"/>
        <dbReference type="ChEBI" id="CHEBI:15378"/>
        <dbReference type="ChEBI" id="CHEBI:57287"/>
        <dbReference type="ChEBI" id="CHEBI:57340"/>
        <dbReference type="EC" id="3.1.2.4"/>
    </reaction>
</comment>
<dbReference type="Pfam" id="PF16113">
    <property type="entry name" value="ECH_2"/>
    <property type="match status" value="1"/>
</dbReference>
<dbReference type="SUPFAM" id="SSF52096">
    <property type="entry name" value="ClpP/crotonase"/>
    <property type="match status" value="1"/>
</dbReference>
<name>A0A0P0RA40_9BURK</name>
<gene>
    <name evidence="5" type="ORF">K788_0002512</name>
</gene>
<sequence>MLIQPLHAHTMSIPESPRAADELTTYVANRIGFIELNRPKALNALSLGMMRAMHAALDQWRDDPEVLAVVVRSTSERAFCAGGDIRYLYESFRRGDGDAVDAFFIDEYRLDHAIFTYTKPYIAFMNGIVMGGGMGISQGAHRTGGLRVVTSTTRMAMPESRIGLFPDVGAGWFLARTPGAVGRYLAVTGETIGPADALYAGLADAWLPDQAIPSLIDRLKTQSFELGADVVAAVLHETQSHKIVPTPDTSPLADARTSIDRHFALPDIVQIIQSLDREGDCNYADWAEQTGAVLRERSPLSMAVALEVVTRAEGTMAECLRRDLDLTRSSFERGDAPEGIRARIIDKDNTPQWRFARIEDVTRADVEEMFDSPWPANEHPLRDLQG</sequence>
<evidence type="ECO:0000256" key="3">
    <source>
        <dbReference type="ARBA" id="ARBA00022801"/>
    </source>
</evidence>